<name>A0A5K7X9N5_9BACT</name>
<organism evidence="2 3">
    <name type="scientific">Lacipirellula parvula</name>
    <dbReference type="NCBI Taxonomy" id="2650471"/>
    <lineage>
        <taxon>Bacteria</taxon>
        <taxon>Pseudomonadati</taxon>
        <taxon>Planctomycetota</taxon>
        <taxon>Planctomycetia</taxon>
        <taxon>Pirellulales</taxon>
        <taxon>Lacipirellulaceae</taxon>
        <taxon>Lacipirellula</taxon>
    </lineage>
</organism>
<dbReference type="Proteomes" id="UP000326837">
    <property type="component" value="Chromosome"/>
</dbReference>
<gene>
    <name evidence="2" type="ORF">PLANPX_3056</name>
</gene>
<evidence type="ECO:0000256" key="1">
    <source>
        <dbReference type="SAM" id="Phobius"/>
    </source>
</evidence>
<reference evidence="3" key="1">
    <citation type="submission" date="2019-10" db="EMBL/GenBank/DDBJ databases">
        <title>Lacipirellula parvula gen. nov., sp. nov., representing a lineage of planctomycetes widespread in freshwater anoxic habitats, and description of the family Lacipirellulaceae.</title>
        <authorList>
            <person name="Dedysh S.N."/>
            <person name="Kulichevskaya I.S."/>
            <person name="Beletsky A.V."/>
            <person name="Rakitin A.L."/>
            <person name="Mardanov A.V."/>
            <person name="Ivanova A.A."/>
            <person name="Saltykova V.X."/>
            <person name="Rijpstra W.I.C."/>
            <person name="Sinninghe Damste J.S."/>
            <person name="Ravin N.V."/>
        </authorList>
    </citation>
    <scope>NUCLEOTIDE SEQUENCE [LARGE SCALE GENOMIC DNA]</scope>
    <source>
        <strain evidence="3">PX69</strain>
    </source>
</reference>
<dbReference type="RefSeq" id="WP_232536419.1">
    <property type="nucleotide sequence ID" value="NZ_AP021861.1"/>
</dbReference>
<dbReference type="Pfam" id="PF16316">
    <property type="entry name" value="DUF4956"/>
    <property type="match status" value="1"/>
</dbReference>
<proteinExistence type="predicted"/>
<keyword evidence="1" id="KW-0812">Transmembrane</keyword>
<keyword evidence="3" id="KW-1185">Reference proteome</keyword>
<feature type="transmembrane region" description="Helical" evidence="1">
    <location>
        <begin position="52"/>
        <end position="71"/>
    </location>
</feature>
<dbReference type="AlphaFoldDB" id="A0A5K7X9N5"/>
<evidence type="ECO:0000313" key="2">
    <source>
        <dbReference type="EMBL" id="BBO33444.1"/>
    </source>
</evidence>
<keyword evidence="1" id="KW-1133">Transmembrane helix</keyword>
<dbReference type="EMBL" id="AP021861">
    <property type="protein sequence ID" value="BBO33444.1"/>
    <property type="molecule type" value="Genomic_DNA"/>
</dbReference>
<accession>A0A5K7X9N5</accession>
<dbReference type="InterPro" id="IPR032531">
    <property type="entry name" value="DUF4956"/>
</dbReference>
<feature type="transmembrane region" description="Helical" evidence="1">
    <location>
        <begin position="20"/>
        <end position="40"/>
    </location>
</feature>
<evidence type="ECO:0000313" key="3">
    <source>
        <dbReference type="Proteomes" id="UP000326837"/>
    </source>
</evidence>
<feature type="transmembrane region" description="Helical" evidence="1">
    <location>
        <begin position="100"/>
        <end position="118"/>
    </location>
</feature>
<sequence>MSEWPANSSMPQSALAIEQVAARLVVAALYGVCVAAVFRFSHGRDKADVRVLASTLVLLSVLIAMVSMVIGDSVARAFSLVGALSIVRFRTVVEDTRDTAFVIFSVVVGMAAGAGLIWTPLVGIPLVALVAIGLSRFPSSGLAVQSQPYTLVLRLGLGRDPSEICSTPFERYLARRRITAVETGKQGASITVTYRAEARPGADLVAFVAELNQVQGVQGVEIQT</sequence>
<keyword evidence="1" id="KW-0472">Membrane</keyword>
<feature type="transmembrane region" description="Helical" evidence="1">
    <location>
        <begin position="77"/>
        <end position="93"/>
    </location>
</feature>
<dbReference type="KEGG" id="lpav:PLANPX_3056"/>
<evidence type="ECO:0008006" key="4">
    <source>
        <dbReference type="Google" id="ProtNLM"/>
    </source>
</evidence>
<protein>
    <recommendedName>
        <fullName evidence="4">DUF4956 domain-containing protein</fullName>
    </recommendedName>
</protein>